<evidence type="ECO:0000313" key="2">
    <source>
        <dbReference type="EMBL" id="CAI9293686.1"/>
    </source>
</evidence>
<reference evidence="2" key="1">
    <citation type="submission" date="2023-04" db="EMBL/GenBank/DDBJ databases">
        <authorList>
            <person name="Vijverberg K."/>
            <person name="Xiong W."/>
            <person name="Schranz E."/>
        </authorList>
    </citation>
    <scope>NUCLEOTIDE SEQUENCE</scope>
</reference>
<dbReference type="Proteomes" id="UP001177003">
    <property type="component" value="Chromosome 7"/>
</dbReference>
<gene>
    <name evidence="2" type="ORF">LSALG_LOCUS32706</name>
</gene>
<feature type="domain" description="Reverse transcriptase zinc-binding" evidence="1">
    <location>
        <begin position="95"/>
        <end position="158"/>
    </location>
</feature>
<dbReference type="PANTHER" id="PTHR36617:SF15">
    <property type="entry name" value="REVERSE TRANSCRIPTASE ZINC-BINDING DOMAIN-CONTAINING PROTEIN"/>
    <property type="match status" value="1"/>
</dbReference>
<dbReference type="PANTHER" id="PTHR36617">
    <property type="entry name" value="PROTEIN, PUTATIVE-RELATED"/>
    <property type="match status" value="1"/>
</dbReference>
<dbReference type="Pfam" id="PF13966">
    <property type="entry name" value="zf-RVT"/>
    <property type="match status" value="1"/>
</dbReference>
<sequence>MSPEFKKYWQNLELDRWIGEAILKESFPELYKLERKERCKISDGIQPGGIRWDWKSNPALMSQLSEADMVFRVDVLRSKIDGKDTTTPPGEGLINWIHEVPLKVKCFMWRVAMDRIPTATALLKRGVQIGTSTCSYCKSEDEDAAHVILRCPMAAKVWEWVFIWCGLPGTKFGSISELVKLLTQWGTCPNKEKKS</sequence>
<proteinExistence type="predicted"/>
<evidence type="ECO:0000259" key="1">
    <source>
        <dbReference type="Pfam" id="PF13966"/>
    </source>
</evidence>
<dbReference type="EMBL" id="OX465083">
    <property type="protein sequence ID" value="CAI9293686.1"/>
    <property type="molecule type" value="Genomic_DNA"/>
</dbReference>
<keyword evidence="3" id="KW-1185">Reference proteome</keyword>
<accession>A0AA35ZK86</accession>
<organism evidence="2 3">
    <name type="scientific">Lactuca saligna</name>
    <name type="common">Willowleaf lettuce</name>
    <dbReference type="NCBI Taxonomy" id="75948"/>
    <lineage>
        <taxon>Eukaryota</taxon>
        <taxon>Viridiplantae</taxon>
        <taxon>Streptophyta</taxon>
        <taxon>Embryophyta</taxon>
        <taxon>Tracheophyta</taxon>
        <taxon>Spermatophyta</taxon>
        <taxon>Magnoliopsida</taxon>
        <taxon>eudicotyledons</taxon>
        <taxon>Gunneridae</taxon>
        <taxon>Pentapetalae</taxon>
        <taxon>asterids</taxon>
        <taxon>campanulids</taxon>
        <taxon>Asterales</taxon>
        <taxon>Asteraceae</taxon>
        <taxon>Cichorioideae</taxon>
        <taxon>Cichorieae</taxon>
        <taxon>Lactucinae</taxon>
        <taxon>Lactuca</taxon>
    </lineage>
</organism>
<protein>
    <recommendedName>
        <fullName evidence="1">Reverse transcriptase zinc-binding domain-containing protein</fullName>
    </recommendedName>
</protein>
<evidence type="ECO:0000313" key="3">
    <source>
        <dbReference type="Proteomes" id="UP001177003"/>
    </source>
</evidence>
<name>A0AA35ZK86_LACSI</name>
<dbReference type="AlphaFoldDB" id="A0AA35ZK86"/>
<dbReference type="InterPro" id="IPR026960">
    <property type="entry name" value="RVT-Znf"/>
</dbReference>